<dbReference type="PANTHER" id="PTHR13479:SF40">
    <property type="entry name" value="SMALL RIBOSOMAL SUBUNIT PROTEIN BS18M"/>
    <property type="match status" value="1"/>
</dbReference>
<dbReference type="WBParaSite" id="ACRNAN_scaffold4446.g9829.t1">
    <property type="protein sequence ID" value="ACRNAN_scaffold4446.g9829.t1"/>
    <property type="gene ID" value="ACRNAN_scaffold4446.g9829"/>
</dbReference>
<dbReference type="GO" id="GO:0005763">
    <property type="term" value="C:mitochondrial small ribosomal subunit"/>
    <property type="evidence" value="ECO:0007669"/>
    <property type="project" value="TreeGrafter"/>
</dbReference>
<dbReference type="GO" id="GO:0070181">
    <property type="term" value="F:small ribosomal subunit rRNA binding"/>
    <property type="evidence" value="ECO:0007669"/>
    <property type="project" value="TreeGrafter"/>
</dbReference>
<dbReference type="Pfam" id="PF01084">
    <property type="entry name" value="Ribosomal_S18"/>
    <property type="match status" value="1"/>
</dbReference>
<dbReference type="GO" id="GO:0032543">
    <property type="term" value="P:mitochondrial translation"/>
    <property type="evidence" value="ECO:0007669"/>
    <property type="project" value="TreeGrafter"/>
</dbReference>
<evidence type="ECO:0000256" key="1">
    <source>
        <dbReference type="ARBA" id="ARBA00005589"/>
    </source>
</evidence>
<organism evidence="4 5">
    <name type="scientific">Acrobeloides nanus</name>
    <dbReference type="NCBI Taxonomy" id="290746"/>
    <lineage>
        <taxon>Eukaryota</taxon>
        <taxon>Metazoa</taxon>
        <taxon>Ecdysozoa</taxon>
        <taxon>Nematoda</taxon>
        <taxon>Chromadorea</taxon>
        <taxon>Rhabditida</taxon>
        <taxon>Tylenchina</taxon>
        <taxon>Cephalobomorpha</taxon>
        <taxon>Cephaloboidea</taxon>
        <taxon>Cephalobidae</taxon>
        <taxon>Acrobeloides</taxon>
    </lineage>
</organism>
<proteinExistence type="inferred from homology"/>
<name>A0A914DW45_9BILA</name>
<keyword evidence="2" id="KW-0689">Ribosomal protein</keyword>
<sequence length="181" mass="21114">MPVVRYASCPLCQLTFMPVVRYASSTLCQLSVMPDVFMPVARMITLQKWFNITLVRSYSTYKFPYNPLIPKQKPVEDCDAPVEMAKNPYEKEKRKCILCEHDIEVSYKNPRLLQQFVSTFSGRVYDRHITGLCSMQQTRVRQAIAMSRKAGHMPIFVKDPKYLRDPKLFNPLKPFRPHSFA</sequence>
<dbReference type="Gene3D" id="4.10.640.10">
    <property type="entry name" value="Ribosomal protein S18"/>
    <property type="match status" value="1"/>
</dbReference>
<evidence type="ECO:0000256" key="3">
    <source>
        <dbReference type="ARBA" id="ARBA00023274"/>
    </source>
</evidence>
<reference evidence="5" key="1">
    <citation type="submission" date="2022-11" db="UniProtKB">
        <authorList>
            <consortium name="WormBaseParasite"/>
        </authorList>
    </citation>
    <scope>IDENTIFICATION</scope>
</reference>
<evidence type="ECO:0000313" key="4">
    <source>
        <dbReference type="Proteomes" id="UP000887540"/>
    </source>
</evidence>
<keyword evidence="4" id="KW-1185">Reference proteome</keyword>
<evidence type="ECO:0000313" key="5">
    <source>
        <dbReference type="WBParaSite" id="ACRNAN_scaffold4446.g9829.t1"/>
    </source>
</evidence>
<keyword evidence="3" id="KW-0687">Ribonucleoprotein</keyword>
<protein>
    <submittedName>
        <fullName evidence="5">Mitochondrial ribosomal protein S18C</fullName>
    </submittedName>
</protein>
<dbReference type="InterPro" id="IPR036870">
    <property type="entry name" value="Ribosomal_bS18_sf"/>
</dbReference>
<dbReference type="Proteomes" id="UP000887540">
    <property type="component" value="Unplaced"/>
</dbReference>
<comment type="similarity">
    <text evidence="1">Belongs to the bacterial ribosomal protein bS18 family.</text>
</comment>
<dbReference type="PANTHER" id="PTHR13479">
    <property type="entry name" value="30S RIBOSOMAL PROTEIN S18"/>
    <property type="match status" value="1"/>
</dbReference>
<dbReference type="InterPro" id="IPR001648">
    <property type="entry name" value="Ribosomal_bS18"/>
</dbReference>
<dbReference type="SUPFAM" id="SSF46911">
    <property type="entry name" value="Ribosomal protein S18"/>
    <property type="match status" value="1"/>
</dbReference>
<accession>A0A914DW45</accession>
<dbReference type="AlphaFoldDB" id="A0A914DW45"/>
<dbReference type="GO" id="GO:0003735">
    <property type="term" value="F:structural constituent of ribosome"/>
    <property type="evidence" value="ECO:0007669"/>
    <property type="project" value="InterPro"/>
</dbReference>
<evidence type="ECO:0000256" key="2">
    <source>
        <dbReference type="ARBA" id="ARBA00022980"/>
    </source>
</evidence>